<accession>A0A7I7SEU3</accession>
<gene>
    <name evidence="1" type="ORF">B8W67_09470</name>
</gene>
<dbReference type="EMBL" id="NCXO01000017">
    <property type="protein sequence ID" value="OSC33754.1"/>
    <property type="molecule type" value="Genomic_DNA"/>
</dbReference>
<dbReference type="PANTHER" id="PTHR33371">
    <property type="entry name" value="INTERMEMBRANE PHOSPHOLIPID TRANSPORT SYSTEM BINDING PROTEIN MLAD-RELATED"/>
    <property type="match status" value="1"/>
</dbReference>
<dbReference type="InterPro" id="IPR003399">
    <property type="entry name" value="Mce/MlaD"/>
</dbReference>
<dbReference type="PANTHER" id="PTHR33371:SF15">
    <property type="entry name" value="LIPOPROTEIN LPRN"/>
    <property type="match status" value="1"/>
</dbReference>
<proteinExistence type="predicted"/>
<organism evidence="1 2">
    <name type="scientific">Mycolicibacillus koreensis</name>
    <dbReference type="NCBI Taxonomy" id="1069220"/>
    <lineage>
        <taxon>Bacteria</taxon>
        <taxon>Bacillati</taxon>
        <taxon>Actinomycetota</taxon>
        <taxon>Actinomycetes</taxon>
        <taxon>Mycobacteriales</taxon>
        <taxon>Mycobacteriaceae</taxon>
        <taxon>Mycolicibacillus</taxon>
    </lineage>
</organism>
<reference evidence="1 2" key="1">
    <citation type="submission" date="2017-04" db="EMBL/GenBank/DDBJ databases">
        <title>The new phylogeny of genus Mycobacterium.</title>
        <authorList>
            <person name="Tortoli E."/>
            <person name="Trovato A."/>
            <person name="Cirillo D.M."/>
        </authorList>
    </citation>
    <scope>NUCLEOTIDE SEQUENCE [LARGE SCALE GENOMIC DNA]</scope>
    <source>
        <strain evidence="1 2">KCTC 19819</strain>
    </source>
</reference>
<name>A0A7I7SEU3_9MYCO</name>
<keyword evidence="2" id="KW-1185">Reference proteome</keyword>
<dbReference type="RefSeq" id="WP_085303671.1">
    <property type="nucleotide sequence ID" value="NZ_AP022594.1"/>
</dbReference>
<evidence type="ECO:0000313" key="2">
    <source>
        <dbReference type="Proteomes" id="UP000193577"/>
    </source>
</evidence>
<dbReference type="Pfam" id="PF02470">
    <property type="entry name" value="MlaD"/>
    <property type="match status" value="1"/>
</dbReference>
<dbReference type="InterPro" id="IPR052336">
    <property type="entry name" value="MlaD_Phospholipid_Transporter"/>
</dbReference>
<evidence type="ECO:0000313" key="1">
    <source>
        <dbReference type="EMBL" id="OSC33754.1"/>
    </source>
</evidence>
<dbReference type="AlphaFoldDB" id="A0A7I7SEU3"/>
<protein>
    <submittedName>
        <fullName evidence="1">Mammalian cell entry protein</fullName>
    </submittedName>
</protein>
<dbReference type="OrthoDB" id="4368973at2"/>
<comment type="caution">
    <text evidence="1">The sequence shown here is derived from an EMBL/GenBank/DDBJ whole genome shotgun (WGS) entry which is preliminary data.</text>
</comment>
<dbReference type="Proteomes" id="UP000193577">
    <property type="component" value="Unassembled WGS sequence"/>
</dbReference>
<dbReference type="GO" id="GO:0005576">
    <property type="term" value="C:extracellular region"/>
    <property type="evidence" value="ECO:0007669"/>
    <property type="project" value="TreeGrafter"/>
</dbReference>
<sequence>MTRFSKHSAARVAGALLGALLVGLAPACSLDPTRLPVPGAFQPTDKYTVGIEFSSVLNLPARAKVESGGVQIGVLDRVELIDDTAVAFVDISGDIELPQNIRAELRQATILGDIYIALFPPDEAAPTMLRAGDLVPLKNTVPADNVEDALRSASNLVAGGAIGTLQQSVLDLNRAFPKDSGELVRVKDKLSGVLSDLAANQVTINDMLSSMENISNSLTSNTTTFDRLVTEGPAKLEGLSAVILSVVQLVVDARGIGDYGGELLNPIMPDLMQMLSYISPLVATVGTADTTIPVVADKLVGLVRDKLIPFFGNGGPKYTVSDIHAPDGSFGISPSPSADDLIRAMQTMGLMP</sequence>